<dbReference type="Proteomes" id="UP000716004">
    <property type="component" value="Unassembled WGS sequence"/>
</dbReference>
<accession>A0A8J7YTN3</accession>
<protein>
    <submittedName>
        <fullName evidence="4">NAD-dependent epimerase/dehydratase family protein</fullName>
    </submittedName>
</protein>
<evidence type="ECO:0000313" key="5">
    <source>
        <dbReference type="Proteomes" id="UP000750197"/>
    </source>
</evidence>
<dbReference type="InterPro" id="IPR051225">
    <property type="entry name" value="NAD(P)_epim/dehydratase"/>
</dbReference>
<dbReference type="InterPro" id="IPR001509">
    <property type="entry name" value="Epimerase_deHydtase"/>
</dbReference>
<dbReference type="Proteomes" id="UP000750197">
    <property type="component" value="Unassembled WGS sequence"/>
</dbReference>
<dbReference type="EMBL" id="JAGVSJ010000004">
    <property type="protein sequence ID" value="MBX8631455.1"/>
    <property type="molecule type" value="Genomic_DNA"/>
</dbReference>
<evidence type="ECO:0000313" key="4">
    <source>
        <dbReference type="EMBL" id="MBX8644287.1"/>
    </source>
</evidence>
<evidence type="ECO:0000259" key="2">
    <source>
        <dbReference type="Pfam" id="PF01370"/>
    </source>
</evidence>
<dbReference type="SUPFAM" id="SSF51735">
    <property type="entry name" value="NAD(P)-binding Rossmann-fold domains"/>
    <property type="match status" value="1"/>
</dbReference>
<dbReference type="InterPro" id="IPR036291">
    <property type="entry name" value="NAD(P)-bd_dom_sf"/>
</dbReference>
<evidence type="ECO:0000256" key="1">
    <source>
        <dbReference type="ARBA" id="ARBA00007637"/>
    </source>
</evidence>
<reference evidence="4" key="1">
    <citation type="submission" date="2021-05" db="EMBL/GenBank/DDBJ databases">
        <title>Genomic insights into ecological role and evolution of a novel Thermoplasmata order Candidatus Sysuiplasmatales.</title>
        <authorList>
            <person name="Yuan Y."/>
        </authorList>
    </citation>
    <scope>NUCLEOTIDE SEQUENCE</scope>
    <source>
        <strain evidence="4">TUT19-bin139</strain>
        <strain evidence="3">YP2-bin.285</strain>
    </source>
</reference>
<dbReference type="PANTHER" id="PTHR42687">
    <property type="entry name" value="L-THREONINE 3-DEHYDROGENASE"/>
    <property type="match status" value="1"/>
</dbReference>
<dbReference type="EMBL" id="JAHEAC010000050">
    <property type="protein sequence ID" value="MBX8644287.1"/>
    <property type="molecule type" value="Genomic_DNA"/>
</dbReference>
<dbReference type="PANTHER" id="PTHR42687:SF1">
    <property type="entry name" value="L-THREONINE 3-DEHYDROGENASE, MITOCHONDRIAL"/>
    <property type="match status" value="1"/>
</dbReference>
<proteinExistence type="inferred from homology"/>
<evidence type="ECO:0000313" key="3">
    <source>
        <dbReference type="EMBL" id="MBX8631455.1"/>
    </source>
</evidence>
<dbReference type="Pfam" id="PF01370">
    <property type="entry name" value="Epimerase"/>
    <property type="match status" value="1"/>
</dbReference>
<dbReference type="Gene3D" id="3.40.50.720">
    <property type="entry name" value="NAD(P)-binding Rossmann-like Domain"/>
    <property type="match status" value="1"/>
</dbReference>
<sequence>MGKILVTGAAGQIGTELVERLCSRYGRENIIATDLKFPHVPECEHGQMDVTSRDSVDEFFREHSIDSVYHLAAVLSARGEENPGRAFDVNANGTKNVLDASLRSGVKRVLIPSTIGVFGPQTPKRKVPVETVTRPVTMYGITKIFCELLGEYYFRKYRLDVRGLRLPGIISYKSPPGGGTTDYSIEMIVSAVKGKSYTCFLRSDTRLPMMYIPDAIESIIKLSEADGGKLIHRTDFNVSAFDFTPGELETELRKYFSGFSVEYRPDERQKIAETWPSTLDCRAAVDEWGFSPRFDMSRMVEDMVRNLSDQSSPAGKR</sequence>
<dbReference type="GO" id="GO:0008743">
    <property type="term" value="F:L-threonine 3-dehydrogenase activity"/>
    <property type="evidence" value="ECO:0007669"/>
    <property type="project" value="TreeGrafter"/>
</dbReference>
<dbReference type="AlphaFoldDB" id="A0A8J7YTN3"/>
<dbReference type="GO" id="GO:0006567">
    <property type="term" value="P:L-threonine catabolic process"/>
    <property type="evidence" value="ECO:0007669"/>
    <property type="project" value="TreeGrafter"/>
</dbReference>
<gene>
    <name evidence="3" type="ORF">J9259_02890</name>
    <name evidence="4" type="ORF">KIY12_06150</name>
</gene>
<comment type="caution">
    <text evidence="4">The sequence shown here is derived from an EMBL/GenBank/DDBJ whole genome shotgun (WGS) entry which is preliminary data.</text>
</comment>
<comment type="similarity">
    <text evidence="1">Belongs to the NAD(P)-dependent epimerase/dehydratase family.</text>
</comment>
<feature type="domain" description="NAD-dependent epimerase/dehydratase" evidence="2">
    <location>
        <begin position="4"/>
        <end position="225"/>
    </location>
</feature>
<organism evidence="4 5">
    <name type="scientific">Candidatus Sysuiplasma superficiale</name>
    <dbReference type="NCBI Taxonomy" id="2823368"/>
    <lineage>
        <taxon>Archaea</taxon>
        <taxon>Methanobacteriati</taxon>
        <taxon>Thermoplasmatota</taxon>
        <taxon>Thermoplasmata</taxon>
        <taxon>Candidatus Sysuiplasmatales</taxon>
        <taxon>Candidatus Sysuiplasmataceae</taxon>
        <taxon>Candidatus Sysuiplasma</taxon>
    </lineage>
</organism>
<name>A0A8J7YTN3_9ARCH</name>